<dbReference type="EMBL" id="AYGX02000146">
    <property type="protein sequence ID" value="KRO25546.1"/>
    <property type="molecule type" value="Genomic_DNA"/>
</dbReference>
<dbReference type="GO" id="GO:0010181">
    <property type="term" value="F:FMN binding"/>
    <property type="evidence" value="ECO:0007669"/>
    <property type="project" value="TreeGrafter"/>
</dbReference>
<organism evidence="2 3">
    <name type="scientific">Lactiplantibacillus fabifermentans DSM 21115</name>
    <dbReference type="NCBI Taxonomy" id="1413187"/>
    <lineage>
        <taxon>Bacteria</taxon>
        <taxon>Bacillati</taxon>
        <taxon>Bacillota</taxon>
        <taxon>Bacilli</taxon>
        <taxon>Lactobacillales</taxon>
        <taxon>Lactobacillaceae</taxon>
        <taxon>Lactiplantibacillus</taxon>
    </lineage>
</organism>
<sequence>MTTKIGIILGTTRTNSLGARIFKYLQATLSATDVELTFIDLHDYPLPFYDHEETPLSQPIQHLDSVEQQWLDVLSAQAGYLILSPEYDHAITGSLKNALDFVGPEVDHKPVQIVTYSHYTDGGMLAASSLVGILQMLKMMVLPTPVLLWEADQDFDVNGQLLPAAPNRDHFATRLQAAFAELVHYASLMQAHPWRPGRA</sequence>
<dbReference type="PANTHER" id="PTHR30543:SF21">
    <property type="entry name" value="NAD(P)H-DEPENDENT FMN REDUCTASE LOT6"/>
    <property type="match status" value="1"/>
</dbReference>
<dbReference type="AlphaFoldDB" id="A0A0R2NQT8"/>
<dbReference type="PANTHER" id="PTHR30543">
    <property type="entry name" value="CHROMATE REDUCTASE"/>
    <property type="match status" value="1"/>
</dbReference>
<dbReference type="InterPro" id="IPR005025">
    <property type="entry name" value="FMN_Rdtase-like_dom"/>
</dbReference>
<dbReference type="RefSeq" id="WP_033614495.1">
    <property type="nucleotide sequence ID" value="NZ_AYGX02000146.1"/>
</dbReference>
<protein>
    <submittedName>
        <fullName evidence="2">Flavoprotein</fullName>
    </submittedName>
</protein>
<dbReference type="InterPro" id="IPR029039">
    <property type="entry name" value="Flavoprotein-like_sf"/>
</dbReference>
<keyword evidence="3" id="KW-1185">Reference proteome</keyword>
<name>A0A0R2NQT8_9LACO</name>
<accession>A0A0R2NQT8</accession>
<gene>
    <name evidence="2" type="ORF">DY78_GL001210</name>
</gene>
<evidence type="ECO:0000259" key="1">
    <source>
        <dbReference type="Pfam" id="PF03358"/>
    </source>
</evidence>
<feature type="domain" description="NADPH-dependent FMN reductase-like" evidence="1">
    <location>
        <begin position="3"/>
        <end position="150"/>
    </location>
</feature>
<evidence type="ECO:0000313" key="2">
    <source>
        <dbReference type="EMBL" id="KRO25546.1"/>
    </source>
</evidence>
<reference evidence="2 3" key="1">
    <citation type="journal article" date="2015" name="Genome Announc.">
        <title>Expanding the biotechnology potential of lactobacilli through comparative genomics of 213 strains and associated genera.</title>
        <authorList>
            <person name="Sun Z."/>
            <person name="Harris H.M."/>
            <person name="McCann A."/>
            <person name="Guo C."/>
            <person name="Argimon S."/>
            <person name="Zhang W."/>
            <person name="Yang X."/>
            <person name="Jeffery I.B."/>
            <person name="Cooney J.C."/>
            <person name="Kagawa T.F."/>
            <person name="Liu W."/>
            <person name="Song Y."/>
            <person name="Salvetti E."/>
            <person name="Wrobel A."/>
            <person name="Rasinkangas P."/>
            <person name="Parkhill J."/>
            <person name="Rea M.C."/>
            <person name="O'Sullivan O."/>
            <person name="Ritari J."/>
            <person name="Douillard F.P."/>
            <person name="Paul Ross R."/>
            <person name="Yang R."/>
            <person name="Briner A.E."/>
            <person name="Felis G.E."/>
            <person name="de Vos W.M."/>
            <person name="Barrangou R."/>
            <person name="Klaenhammer T.R."/>
            <person name="Caufield P.W."/>
            <person name="Cui Y."/>
            <person name="Zhang H."/>
            <person name="O'Toole P.W."/>
        </authorList>
    </citation>
    <scope>NUCLEOTIDE SEQUENCE [LARGE SCALE GENOMIC DNA]</scope>
    <source>
        <strain evidence="2 3">DSM 21115</strain>
    </source>
</reference>
<dbReference type="Proteomes" id="UP000050920">
    <property type="component" value="Unassembled WGS sequence"/>
</dbReference>
<dbReference type="Gene3D" id="3.40.50.360">
    <property type="match status" value="1"/>
</dbReference>
<evidence type="ECO:0000313" key="3">
    <source>
        <dbReference type="Proteomes" id="UP000050920"/>
    </source>
</evidence>
<comment type="caution">
    <text evidence="2">The sequence shown here is derived from an EMBL/GenBank/DDBJ whole genome shotgun (WGS) entry which is preliminary data.</text>
</comment>
<dbReference type="GO" id="GO:0005829">
    <property type="term" value="C:cytosol"/>
    <property type="evidence" value="ECO:0007669"/>
    <property type="project" value="TreeGrafter"/>
</dbReference>
<dbReference type="Pfam" id="PF03358">
    <property type="entry name" value="FMN_red"/>
    <property type="match status" value="1"/>
</dbReference>
<dbReference type="InterPro" id="IPR050712">
    <property type="entry name" value="NAD(P)H-dep_reductase"/>
</dbReference>
<dbReference type="GO" id="GO:0016491">
    <property type="term" value="F:oxidoreductase activity"/>
    <property type="evidence" value="ECO:0007669"/>
    <property type="project" value="InterPro"/>
</dbReference>
<dbReference type="SUPFAM" id="SSF52218">
    <property type="entry name" value="Flavoproteins"/>
    <property type="match status" value="1"/>
</dbReference>
<proteinExistence type="predicted"/>